<evidence type="ECO:0000256" key="1">
    <source>
        <dbReference type="SAM" id="MobiDB-lite"/>
    </source>
</evidence>
<name>A0ABR1NY26_DIAER</name>
<keyword evidence="3" id="KW-1185">Reference proteome</keyword>
<proteinExistence type="predicted"/>
<dbReference type="EMBL" id="JAKNSF020000079">
    <property type="protein sequence ID" value="KAK7719415.1"/>
    <property type="molecule type" value="Genomic_DNA"/>
</dbReference>
<organism evidence="2 3">
    <name type="scientific">Diaporthe eres</name>
    <name type="common">Phomopsis oblonga</name>
    <dbReference type="NCBI Taxonomy" id="83184"/>
    <lineage>
        <taxon>Eukaryota</taxon>
        <taxon>Fungi</taxon>
        <taxon>Dikarya</taxon>
        <taxon>Ascomycota</taxon>
        <taxon>Pezizomycotina</taxon>
        <taxon>Sordariomycetes</taxon>
        <taxon>Sordariomycetidae</taxon>
        <taxon>Diaporthales</taxon>
        <taxon>Diaporthaceae</taxon>
        <taxon>Diaporthe</taxon>
        <taxon>Diaporthe eres species complex</taxon>
    </lineage>
</organism>
<evidence type="ECO:0000313" key="2">
    <source>
        <dbReference type="EMBL" id="KAK7719415.1"/>
    </source>
</evidence>
<dbReference type="Proteomes" id="UP001430848">
    <property type="component" value="Unassembled WGS sequence"/>
</dbReference>
<dbReference type="InterPro" id="IPR011009">
    <property type="entry name" value="Kinase-like_dom_sf"/>
</dbReference>
<feature type="compositionally biased region" description="Polar residues" evidence="1">
    <location>
        <begin position="12"/>
        <end position="26"/>
    </location>
</feature>
<dbReference type="SUPFAM" id="SSF56112">
    <property type="entry name" value="Protein kinase-like (PK-like)"/>
    <property type="match status" value="1"/>
</dbReference>
<gene>
    <name evidence="2" type="ORF">SLS63_010052</name>
</gene>
<sequence>MDPAETSEDSEFNNFAAQSHIFNNSAEGGGEDPAESPATEDHSSCSDAYIPRDYDDDGSEPGSFVHIEDLDKELGRWKVPPEPLRPANPYKKGQIMEIRKHTACPPFGADYPYYEGVPEYTSERHLRGTTLVELCLDHPAPKGGTATDQEPQTLEILKEIRAGDESGAQIVVCQFSASQEEVVAKIYDPLYYGFAHRMWSDQPRDVTYEAHMDYCREVAAYSELDGALGGKEIPQYYGSWTFQLPLEIPGRKPAMRDIRLVLMEYIQGTQMTYLSPESVPESVGMEIVTRLVEARAKIQFAGVKHGDISQRNIMVCLAEPHRVTRVAFVDFNYAVVHRLADYEQRFPGFDRRPKSNRRQKSNKLPNPIDVWWGGALYGVVGEWLPKSWEMRLRACQEWLYERYGNSEDYEHPGRLLHWDEENLPRIWIAI</sequence>
<protein>
    <recommendedName>
        <fullName evidence="4">Non-specific serine/threonine protein kinase</fullName>
    </recommendedName>
</protein>
<reference evidence="2 3" key="1">
    <citation type="submission" date="2024-02" db="EMBL/GenBank/DDBJ databases">
        <title>De novo assembly and annotation of 12 fungi associated with fruit tree decline syndrome in Ontario, Canada.</title>
        <authorList>
            <person name="Sulman M."/>
            <person name="Ellouze W."/>
            <person name="Ilyukhin E."/>
        </authorList>
    </citation>
    <scope>NUCLEOTIDE SEQUENCE [LARGE SCALE GENOMIC DNA]</scope>
    <source>
        <strain evidence="2 3">M169</strain>
    </source>
</reference>
<accession>A0ABR1NY26</accession>
<comment type="caution">
    <text evidence="2">The sequence shown here is derived from an EMBL/GenBank/DDBJ whole genome shotgun (WGS) entry which is preliminary data.</text>
</comment>
<evidence type="ECO:0000313" key="3">
    <source>
        <dbReference type="Proteomes" id="UP001430848"/>
    </source>
</evidence>
<feature type="region of interest" description="Disordered" evidence="1">
    <location>
        <begin position="1"/>
        <end position="63"/>
    </location>
</feature>
<feature type="compositionally biased region" description="Acidic residues" evidence="1">
    <location>
        <begin position="1"/>
        <end position="11"/>
    </location>
</feature>
<evidence type="ECO:0008006" key="4">
    <source>
        <dbReference type="Google" id="ProtNLM"/>
    </source>
</evidence>